<accession>A0ABQ6GWE5</accession>
<dbReference type="Pfam" id="PF00126">
    <property type="entry name" value="HTH_1"/>
    <property type="match status" value="1"/>
</dbReference>
<keyword evidence="7" id="KW-1185">Reference proteome</keyword>
<keyword evidence="4" id="KW-0804">Transcription</keyword>
<dbReference type="EMBL" id="BSST01000001">
    <property type="protein sequence ID" value="GLX78976.1"/>
    <property type="molecule type" value="Genomic_DNA"/>
</dbReference>
<comment type="caution">
    <text evidence="6">The sequence shown here is derived from an EMBL/GenBank/DDBJ whole genome shotgun (WGS) entry which is preliminary data.</text>
</comment>
<dbReference type="InterPro" id="IPR036390">
    <property type="entry name" value="WH_DNA-bd_sf"/>
</dbReference>
<dbReference type="InterPro" id="IPR036388">
    <property type="entry name" value="WH-like_DNA-bd_sf"/>
</dbReference>
<dbReference type="InterPro" id="IPR005119">
    <property type="entry name" value="LysR_subst-bd"/>
</dbReference>
<evidence type="ECO:0000313" key="7">
    <source>
        <dbReference type="Proteomes" id="UP001157186"/>
    </source>
</evidence>
<dbReference type="Pfam" id="PF03466">
    <property type="entry name" value="LysR_substrate"/>
    <property type="match status" value="1"/>
</dbReference>
<dbReference type="PRINTS" id="PR00039">
    <property type="entry name" value="HTHLYSR"/>
</dbReference>
<dbReference type="SUPFAM" id="SSF53850">
    <property type="entry name" value="Periplasmic binding protein-like II"/>
    <property type="match status" value="1"/>
</dbReference>
<dbReference type="InterPro" id="IPR000847">
    <property type="entry name" value="LysR_HTH_N"/>
</dbReference>
<dbReference type="Gene3D" id="1.10.10.10">
    <property type="entry name" value="Winged helix-like DNA-binding domain superfamily/Winged helix DNA-binding domain"/>
    <property type="match status" value="1"/>
</dbReference>
<name>A0ABQ6GWE5_9GAMM</name>
<evidence type="ECO:0000256" key="2">
    <source>
        <dbReference type="ARBA" id="ARBA00023015"/>
    </source>
</evidence>
<dbReference type="PANTHER" id="PTHR30537">
    <property type="entry name" value="HTH-TYPE TRANSCRIPTIONAL REGULATOR"/>
    <property type="match status" value="1"/>
</dbReference>
<evidence type="ECO:0000313" key="6">
    <source>
        <dbReference type="EMBL" id="GLX78976.1"/>
    </source>
</evidence>
<comment type="similarity">
    <text evidence="1">Belongs to the LysR transcriptional regulatory family.</text>
</comment>
<dbReference type="InterPro" id="IPR058163">
    <property type="entry name" value="LysR-type_TF_proteobact-type"/>
</dbReference>
<protein>
    <submittedName>
        <fullName evidence="6">LysR family transcriptional regulator</fullName>
    </submittedName>
</protein>
<organism evidence="6 7">
    <name type="scientific">Thalassotalea insulae</name>
    <dbReference type="NCBI Taxonomy" id="2056778"/>
    <lineage>
        <taxon>Bacteria</taxon>
        <taxon>Pseudomonadati</taxon>
        <taxon>Pseudomonadota</taxon>
        <taxon>Gammaproteobacteria</taxon>
        <taxon>Alteromonadales</taxon>
        <taxon>Colwelliaceae</taxon>
        <taxon>Thalassotalea</taxon>
    </lineage>
</organism>
<evidence type="ECO:0000256" key="3">
    <source>
        <dbReference type="ARBA" id="ARBA00023125"/>
    </source>
</evidence>
<dbReference type="PANTHER" id="PTHR30537:SF26">
    <property type="entry name" value="GLYCINE CLEAVAGE SYSTEM TRANSCRIPTIONAL ACTIVATOR"/>
    <property type="match status" value="1"/>
</dbReference>
<proteinExistence type="inferred from homology"/>
<dbReference type="Proteomes" id="UP001157186">
    <property type="component" value="Unassembled WGS sequence"/>
</dbReference>
<dbReference type="PROSITE" id="PS50931">
    <property type="entry name" value="HTH_LYSR"/>
    <property type="match status" value="1"/>
</dbReference>
<sequence length="297" mass="33954">MNKSPPLKAIQYFSTTARHLSFSKAAQELCVTQSAVSHQVKLLEEFFNKKLLIRQGKRISLTQEGDDLNSVVRDSLQRIETVSNHILKEPETHLKIIAQTSIATEWLAPRIALFKQSYPDVSCYLTMESMAASFDAQEFDIVIGTWPTPDNFVSKKLRDEYWFPVCAPSLSAKINANQSASILTLPLYSSENGEDWQLWMQRQQLRRPAITKVEHFGLALLATKAALSGEGVALSNQFLAEDLIKQGKLVSFPQWRYQLPWGQYHVHYRQGSHYSNAIQYFVEWLQLQISSDRRAQC</sequence>
<evidence type="ECO:0000256" key="1">
    <source>
        <dbReference type="ARBA" id="ARBA00009437"/>
    </source>
</evidence>
<reference evidence="6 7" key="1">
    <citation type="submission" date="2023-03" db="EMBL/GenBank/DDBJ databases">
        <title>Draft genome sequence of Thalassotalea insulae KCTC 62186T.</title>
        <authorList>
            <person name="Sawabe T."/>
        </authorList>
    </citation>
    <scope>NUCLEOTIDE SEQUENCE [LARGE SCALE GENOMIC DNA]</scope>
    <source>
        <strain evidence="6 7">KCTC 62186</strain>
    </source>
</reference>
<dbReference type="RefSeq" id="WP_284244857.1">
    <property type="nucleotide sequence ID" value="NZ_BSST01000001.1"/>
</dbReference>
<dbReference type="Gene3D" id="3.40.190.10">
    <property type="entry name" value="Periplasmic binding protein-like II"/>
    <property type="match status" value="2"/>
</dbReference>
<evidence type="ECO:0000259" key="5">
    <source>
        <dbReference type="PROSITE" id="PS50931"/>
    </source>
</evidence>
<feature type="domain" description="HTH lysR-type" evidence="5">
    <location>
        <begin position="5"/>
        <end position="62"/>
    </location>
</feature>
<keyword evidence="2" id="KW-0805">Transcription regulation</keyword>
<gene>
    <name evidence="6" type="ORF">tinsulaeT_23160</name>
</gene>
<dbReference type="SUPFAM" id="SSF46785">
    <property type="entry name" value="Winged helix' DNA-binding domain"/>
    <property type="match status" value="1"/>
</dbReference>
<evidence type="ECO:0000256" key="4">
    <source>
        <dbReference type="ARBA" id="ARBA00023163"/>
    </source>
</evidence>
<keyword evidence="3" id="KW-0238">DNA-binding</keyword>